<keyword evidence="2" id="KW-0408">Iron</keyword>
<dbReference type="EMBL" id="AAOE01000011">
    <property type="protein sequence ID" value="EAR09259.1"/>
    <property type="molecule type" value="Genomic_DNA"/>
</dbReference>
<evidence type="ECO:0000313" key="6">
    <source>
        <dbReference type="EMBL" id="EAR09259.1"/>
    </source>
</evidence>
<evidence type="ECO:0000256" key="1">
    <source>
        <dbReference type="ARBA" id="ARBA00008416"/>
    </source>
</evidence>
<dbReference type="CDD" id="cd02247">
    <property type="entry name" value="cupin_pirin_C"/>
    <property type="match status" value="1"/>
</dbReference>
<protein>
    <submittedName>
        <fullName evidence="6">Pirin</fullName>
    </submittedName>
</protein>
<dbReference type="SUPFAM" id="SSF51182">
    <property type="entry name" value="RmlC-like cupins"/>
    <property type="match status" value="1"/>
</dbReference>
<evidence type="ECO:0000259" key="5">
    <source>
        <dbReference type="Pfam" id="PF05726"/>
    </source>
</evidence>
<dbReference type="InterPro" id="IPR008778">
    <property type="entry name" value="Pirin_C_dom"/>
</dbReference>
<reference evidence="6 7" key="1">
    <citation type="submission" date="2006-02" db="EMBL/GenBank/DDBJ databases">
        <authorList>
            <person name="Pinhassi J."/>
            <person name="Pedros-Alio C."/>
            <person name="Ferriera S."/>
            <person name="Johnson J."/>
            <person name="Kravitz S."/>
            <person name="Halpern A."/>
            <person name="Remington K."/>
            <person name="Beeson K."/>
            <person name="Tran B."/>
            <person name="Rogers Y.-H."/>
            <person name="Friedman R."/>
            <person name="Venter J.C."/>
        </authorList>
    </citation>
    <scope>NUCLEOTIDE SEQUENCE [LARGE SCALE GENOMIC DNA]</scope>
    <source>
        <strain evidence="6 7">MED297</strain>
    </source>
</reference>
<gene>
    <name evidence="6" type="ORF">MED297_18263</name>
</gene>
<evidence type="ECO:0000256" key="2">
    <source>
        <dbReference type="PIRSR" id="PIRSR006232-1"/>
    </source>
</evidence>
<dbReference type="Pfam" id="PF05726">
    <property type="entry name" value="Pirin_C"/>
    <property type="match status" value="1"/>
</dbReference>
<comment type="cofactor">
    <cofactor evidence="2">
        <name>Fe cation</name>
        <dbReference type="ChEBI" id="CHEBI:24875"/>
    </cofactor>
    <text evidence="2">Binds 1 Fe cation per subunit.</text>
</comment>
<feature type="binding site" evidence="2">
    <location>
        <position position="59"/>
    </location>
    <ligand>
        <name>Fe cation</name>
        <dbReference type="ChEBI" id="CHEBI:24875"/>
    </ligand>
</feature>
<keyword evidence="7" id="KW-1185">Reference proteome</keyword>
<dbReference type="RefSeq" id="WP_008044133.1">
    <property type="nucleotide sequence ID" value="NZ_CH724151.1"/>
</dbReference>
<dbReference type="GO" id="GO:0046872">
    <property type="term" value="F:metal ion binding"/>
    <property type="evidence" value="ECO:0007669"/>
    <property type="project" value="UniProtKB-KW"/>
</dbReference>
<dbReference type="PANTHER" id="PTHR13903:SF8">
    <property type="entry name" value="PIRIN"/>
    <property type="match status" value="1"/>
</dbReference>
<dbReference type="PANTHER" id="PTHR13903">
    <property type="entry name" value="PIRIN-RELATED"/>
    <property type="match status" value="1"/>
</dbReference>
<feature type="binding site" evidence="2">
    <location>
        <position position="103"/>
    </location>
    <ligand>
        <name>Fe cation</name>
        <dbReference type="ChEBI" id="CHEBI:24875"/>
    </ligand>
</feature>
<organism evidence="6 7">
    <name type="scientific">Reinekea blandensis MED297</name>
    <dbReference type="NCBI Taxonomy" id="314283"/>
    <lineage>
        <taxon>Bacteria</taxon>
        <taxon>Pseudomonadati</taxon>
        <taxon>Pseudomonadota</taxon>
        <taxon>Gammaproteobacteria</taxon>
        <taxon>Oceanospirillales</taxon>
        <taxon>Saccharospirillaceae</taxon>
        <taxon>Reinekea</taxon>
    </lineage>
</organism>
<feature type="binding site" evidence="2">
    <location>
        <position position="61"/>
    </location>
    <ligand>
        <name>Fe cation</name>
        <dbReference type="ChEBI" id="CHEBI:24875"/>
    </ligand>
</feature>
<dbReference type="CDD" id="cd02909">
    <property type="entry name" value="cupin_pirin_N"/>
    <property type="match status" value="1"/>
</dbReference>
<comment type="caution">
    <text evidence="6">The sequence shown here is derived from an EMBL/GenBank/DDBJ whole genome shotgun (WGS) entry which is preliminary data.</text>
</comment>
<comment type="similarity">
    <text evidence="1 3">Belongs to the pirin family.</text>
</comment>
<dbReference type="PIRSF" id="PIRSF006232">
    <property type="entry name" value="Pirin"/>
    <property type="match status" value="1"/>
</dbReference>
<dbReference type="InterPro" id="IPR012093">
    <property type="entry name" value="Pirin"/>
</dbReference>
<dbReference type="HOGENOM" id="CLU_045717_5_0_6"/>
<evidence type="ECO:0000313" key="7">
    <source>
        <dbReference type="Proteomes" id="UP000005953"/>
    </source>
</evidence>
<dbReference type="STRING" id="314283.MED297_18263"/>
<evidence type="ECO:0000259" key="4">
    <source>
        <dbReference type="Pfam" id="PF02678"/>
    </source>
</evidence>
<dbReference type="Proteomes" id="UP000005953">
    <property type="component" value="Unassembled WGS sequence"/>
</dbReference>
<sequence length="276" mass="30562">MRERTVRQVAKGVPASDGAGVKLTRVIGNAHVRAIDPFLMLDEFKSEDRADYMAGFPMHPHRGFETVTYLLKGAFRHRDNQGNTGYLRPGSIQWMTAGRGIVHEEMPDQDDGPVWGFQLWVNLPSSEKMTAPRYQDVEPESVPVIETDSGEVRVLVGEFQGVVGPVVDVVTDPLYLDVRLQKTGSEQVIAISGCKQGFVYLYQGSASIGKQRLEEGQLAILGNGDQLTLRAESDDAQMLVVAGDPIQEPVAQYGPFVMNTHEEVEQAIRDFQDGRF</sequence>
<feature type="domain" description="Pirin N-terminal" evidence="4">
    <location>
        <begin position="21"/>
        <end position="121"/>
    </location>
</feature>
<name>A4BES4_9GAMM</name>
<feature type="domain" description="Pirin C-terminal" evidence="5">
    <location>
        <begin position="175"/>
        <end position="276"/>
    </location>
</feature>
<keyword evidence="2" id="KW-0479">Metal-binding</keyword>
<dbReference type="AlphaFoldDB" id="A4BES4"/>
<evidence type="ECO:0000256" key="3">
    <source>
        <dbReference type="RuleBase" id="RU003457"/>
    </source>
</evidence>
<dbReference type="InterPro" id="IPR011051">
    <property type="entry name" value="RmlC_Cupin_sf"/>
</dbReference>
<accession>A4BES4</accession>
<feature type="binding site" evidence="2">
    <location>
        <position position="105"/>
    </location>
    <ligand>
        <name>Fe cation</name>
        <dbReference type="ChEBI" id="CHEBI:24875"/>
    </ligand>
</feature>
<dbReference type="InterPro" id="IPR003829">
    <property type="entry name" value="Pirin_N_dom"/>
</dbReference>
<dbReference type="Gene3D" id="2.60.120.10">
    <property type="entry name" value="Jelly Rolls"/>
    <property type="match status" value="2"/>
</dbReference>
<dbReference type="Pfam" id="PF02678">
    <property type="entry name" value="Pirin"/>
    <property type="match status" value="1"/>
</dbReference>
<proteinExistence type="inferred from homology"/>
<dbReference type="OrthoDB" id="9780903at2"/>
<dbReference type="InterPro" id="IPR014710">
    <property type="entry name" value="RmlC-like_jellyroll"/>
</dbReference>